<protein>
    <submittedName>
        <fullName evidence="1">Uncharacterized protein</fullName>
    </submittedName>
</protein>
<comment type="caution">
    <text evidence="1">The sequence shown here is derived from an EMBL/GenBank/DDBJ whole genome shotgun (WGS) entry which is preliminary data.</text>
</comment>
<accession>A0A2G8ST80</accession>
<reference evidence="1 2" key="1">
    <citation type="journal article" date="2015" name="Sci. Rep.">
        <title>Chromosome-level genome map provides insights into diverse defense mechanisms in the medicinal fungus Ganoderma sinense.</title>
        <authorList>
            <person name="Zhu Y."/>
            <person name="Xu J."/>
            <person name="Sun C."/>
            <person name="Zhou S."/>
            <person name="Xu H."/>
            <person name="Nelson D.R."/>
            <person name="Qian J."/>
            <person name="Song J."/>
            <person name="Luo H."/>
            <person name="Xiang L."/>
            <person name="Li Y."/>
            <person name="Xu Z."/>
            <person name="Ji A."/>
            <person name="Wang L."/>
            <person name="Lu S."/>
            <person name="Hayward A."/>
            <person name="Sun W."/>
            <person name="Li X."/>
            <person name="Schwartz D.C."/>
            <person name="Wang Y."/>
            <person name="Chen S."/>
        </authorList>
    </citation>
    <scope>NUCLEOTIDE SEQUENCE [LARGE SCALE GENOMIC DNA]</scope>
    <source>
        <strain evidence="1 2">ZZ0214-1</strain>
    </source>
</reference>
<proteinExistence type="predicted"/>
<dbReference type="EMBL" id="AYKW01000001">
    <property type="protein sequence ID" value="PIL36970.1"/>
    <property type="molecule type" value="Genomic_DNA"/>
</dbReference>
<keyword evidence="2" id="KW-1185">Reference proteome</keyword>
<evidence type="ECO:0000313" key="2">
    <source>
        <dbReference type="Proteomes" id="UP000230002"/>
    </source>
</evidence>
<dbReference type="AlphaFoldDB" id="A0A2G8ST80"/>
<name>A0A2G8ST80_9APHY</name>
<dbReference type="Proteomes" id="UP000230002">
    <property type="component" value="Unassembled WGS sequence"/>
</dbReference>
<sequence length="117" mass="13382">MPCIPNPLSHALLSLAFRCLTHVHLVSRSRYPLPPCQSRPRSCTSPNSLPHFVLFSSSPSSHCPSRRYLASRSLVQRGAWRTGTHAYTHLAYFSYYLRARNVLYAAVYFYHRLACRG</sequence>
<organism evidence="1 2">
    <name type="scientific">Ganoderma sinense ZZ0214-1</name>
    <dbReference type="NCBI Taxonomy" id="1077348"/>
    <lineage>
        <taxon>Eukaryota</taxon>
        <taxon>Fungi</taxon>
        <taxon>Dikarya</taxon>
        <taxon>Basidiomycota</taxon>
        <taxon>Agaricomycotina</taxon>
        <taxon>Agaricomycetes</taxon>
        <taxon>Polyporales</taxon>
        <taxon>Polyporaceae</taxon>
        <taxon>Ganoderma</taxon>
    </lineage>
</organism>
<gene>
    <name evidence="1" type="ORF">GSI_00662</name>
</gene>
<evidence type="ECO:0000313" key="1">
    <source>
        <dbReference type="EMBL" id="PIL36970.1"/>
    </source>
</evidence>